<organism evidence="1 2">
    <name type="scientific">Protomyces lactucae-debilis</name>
    <dbReference type="NCBI Taxonomy" id="2754530"/>
    <lineage>
        <taxon>Eukaryota</taxon>
        <taxon>Fungi</taxon>
        <taxon>Dikarya</taxon>
        <taxon>Ascomycota</taxon>
        <taxon>Taphrinomycotina</taxon>
        <taxon>Taphrinomycetes</taxon>
        <taxon>Taphrinales</taxon>
        <taxon>Protomycetaceae</taxon>
        <taxon>Protomyces</taxon>
    </lineage>
</organism>
<dbReference type="STRING" id="56484.A0A1Y2FLF2"/>
<comment type="caution">
    <text evidence="1">The sequence shown here is derived from an EMBL/GenBank/DDBJ whole genome shotgun (WGS) entry which is preliminary data.</text>
</comment>
<reference evidence="1 2" key="1">
    <citation type="submission" date="2016-07" db="EMBL/GenBank/DDBJ databases">
        <title>Pervasive Adenine N6-methylation of Active Genes in Fungi.</title>
        <authorList>
            <consortium name="DOE Joint Genome Institute"/>
            <person name="Mondo S.J."/>
            <person name="Dannebaum R.O."/>
            <person name="Kuo R.C."/>
            <person name="Labutti K."/>
            <person name="Haridas S."/>
            <person name="Kuo A."/>
            <person name="Salamov A."/>
            <person name="Ahrendt S.R."/>
            <person name="Lipzen A."/>
            <person name="Sullivan W."/>
            <person name="Andreopoulos W.B."/>
            <person name="Clum A."/>
            <person name="Lindquist E."/>
            <person name="Daum C."/>
            <person name="Ramamoorthy G.K."/>
            <person name="Gryganskyi A."/>
            <person name="Culley D."/>
            <person name="Magnuson J.K."/>
            <person name="James T.Y."/>
            <person name="O'Malley M.A."/>
            <person name="Stajich J.E."/>
            <person name="Spatafora J.W."/>
            <person name="Visel A."/>
            <person name="Grigoriev I.V."/>
        </authorList>
    </citation>
    <scope>NUCLEOTIDE SEQUENCE [LARGE SCALE GENOMIC DNA]</scope>
    <source>
        <strain evidence="1 2">12-1054</strain>
    </source>
</reference>
<dbReference type="Proteomes" id="UP000193685">
    <property type="component" value="Unassembled WGS sequence"/>
</dbReference>
<dbReference type="OrthoDB" id="2404451at2759"/>
<dbReference type="OMA" id="CRICNIV"/>
<dbReference type="PANTHER" id="PTHR46579">
    <property type="entry name" value="F5/8 TYPE C DOMAIN-CONTAINING PROTEIN-RELATED"/>
    <property type="match status" value="1"/>
</dbReference>
<accession>A0A1Y2FLF2</accession>
<evidence type="ECO:0000313" key="1">
    <source>
        <dbReference type="EMBL" id="ORY84831.1"/>
    </source>
</evidence>
<feature type="non-terminal residue" evidence="1">
    <location>
        <position position="1"/>
    </location>
</feature>
<evidence type="ECO:0000313" key="2">
    <source>
        <dbReference type="Proteomes" id="UP000193685"/>
    </source>
</evidence>
<feature type="non-terminal residue" evidence="1">
    <location>
        <position position="246"/>
    </location>
</feature>
<gene>
    <name evidence="1" type="ORF">BCR37DRAFT_332475</name>
</gene>
<sequence>FTLKAHLTIVTGDMPAIAKMMQFKGANGRSPCRLCRIQADQTAASRHMYFPLKERQFVKARFATIDHSRQIALRRDVRKEIDLVNSARDDQTEKDHGIKGRSVFLALPTVHFSDSFGLDVMHLFSNQARHMWSLWLKSELLSRSDAEQIGREMANAGSSVPVAVARKPRDISAHFRSFKASQWYDFILIWSPILLNGRLPQFLLDGWLVFVEAVRRSLKVRLQQSQIDEIEELFRQYVEHVEVEYL</sequence>
<dbReference type="PANTHER" id="PTHR46579:SF1">
    <property type="entry name" value="F5_8 TYPE C DOMAIN-CONTAINING PROTEIN"/>
    <property type="match status" value="1"/>
</dbReference>
<protein>
    <submittedName>
        <fullName evidence="1">Uncharacterized protein</fullName>
    </submittedName>
</protein>
<dbReference type="GeneID" id="63783661"/>
<proteinExistence type="predicted"/>
<name>A0A1Y2FLF2_PROLT</name>
<dbReference type="AlphaFoldDB" id="A0A1Y2FLF2"/>
<dbReference type="EMBL" id="MCFI01000005">
    <property type="protein sequence ID" value="ORY84831.1"/>
    <property type="molecule type" value="Genomic_DNA"/>
</dbReference>
<keyword evidence="2" id="KW-1185">Reference proteome</keyword>
<dbReference type="RefSeq" id="XP_040726614.1">
    <property type="nucleotide sequence ID" value="XM_040867062.1"/>
</dbReference>